<proteinExistence type="predicted"/>
<dbReference type="Proteomes" id="UP000249254">
    <property type="component" value="Unassembled WGS sequence"/>
</dbReference>
<keyword evidence="4" id="KW-1185">Reference proteome</keyword>
<protein>
    <recommendedName>
        <fullName evidence="2">General stress protein FMN-binding split barrel domain-containing protein</fullName>
    </recommendedName>
</protein>
<comment type="caution">
    <text evidence="3">The sequence shown here is derived from an EMBL/GenBank/DDBJ whole genome shotgun (WGS) entry which is preliminary data.</text>
</comment>
<dbReference type="OrthoDB" id="1432662at2"/>
<dbReference type="SUPFAM" id="SSF50475">
    <property type="entry name" value="FMN-binding split barrel"/>
    <property type="match status" value="1"/>
</dbReference>
<gene>
    <name evidence="3" type="ORF">DJ017_07360</name>
</gene>
<reference evidence="4" key="1">
    <citation type="submission" date="2018-05" db="EMBL/GenBank/DDBJ databases">
        <authorList>
            <person name="Li X."/>
        </authorList>
    </citation>
    <scope>NUCLEOTIDE SEQUENCE [LARGE SCALE GENOMIC DNA]</scope>
    <source>
        <strain evidence="4">LX32</strain>
    </source>
</reference>
<dbReference type="InterPro" id="IPR012349">
    <property type="entry name" value="Split_barrel_FMN-bd"/>
</dbReference>
<dbReference type="RefSeq" id="WP_111528103.1">
    <property type="nucleotide sequence ID" value="NZ_JBHRSG010000004.1"/>
</dbReference>
<dbReference type="EMBL" id="QFYQ01000001">
    <property type="protein sequence ID" value="RAK54352.1"/>
    <property type="molecule type" value="Genomic_DNA"/>
</dbReference>
<evidence type="ECO:0000313" key="4">
    <source>
        <dbReference type="Proteomes" id="UP000249254"/>
    </source>
</evidence>
<dbReference type="InterPro" id="IPR052917">
    <property type="entry name" value="Stress-Dev_Protein"/>
</dbReference>
<dbReference type="PANTHER" id="PTHR34818">
    <property type="entry name" value="PROTEIN BLI-3"/>
    <property type="match status" value="1"/>
</dbReference>
<dbReference type="Gene3D" id="2.30.110.10">
    <property type="entry name" value="Electron Transport, Fmn-binding Protein, Chain A"/>
    <property type="match status" value="1"/>
</dbReference>
<evidence type="ECO:0000313" key="3">
    <source>
        <dbReference type="EMBL" id="RAK54352.1"/>
    </source>
</evidence>
<dbReference type="AlphaFoldDB" id="A0A328AHS1"/>
<name>A0A328AHS1_9CAUL</name>
<evidence type="ECO:0000259" key="2">
    <source>
        <dbReference type="Pfam" id="PF16242"/>
    </source>
</evidence>
<organism evidence="3 4">
    <name type="scientific">Phenylobacterium soli</name>
    <dbReference type="NCBI Taxonomy" id="2170551"/>
    <lineage>
        <taxon>Bacteria</taxon>
        <taxon>Pseudomonadati</taxon>
        <taxon>Pseudomonadota</taxon>
        <taxon>Alphaproteobacteria</taxon>
        <taxon>Caulobacterales</taxon>
        <taxon>Caulobacteraceae</taxon>
        <taxon>Phenylobacterium</taxon>
    </lineage>
</organism>
<dbReference type="PANTHER" id="PTHR34818:SF1">
    <property type="entry name" value="PROTEIN BLI-3"/>
    <property type="match status" value="1"/>
</dbReference>
<accession>A0A328AHS1</accession>
<dbReference type="Pfam" id="PF16242">
    <property type="entry name" value="Pyrid_ox_like"/>
    <property type="match status" value="1"/>
</dbReference>
<dbReference type="InterPro" id="IPR038725">
    <property type="entry name" value="YdaG_split_barrel_FMN-bd"/>
</dbReference>
<feature type="region of interest" description="Disordered" evidence="1">
    <location>
        <begin position="1"/>
        <end position="21"/>
    </location>
</feature>
<feature type="domain" description="General stress protein FMN-binding split barrel" evidence="2">
    <location>
        <begin position="20"/>
        <end position="164"/>
    </location>
</feature>
<sequence length="174" mass="19683">MTTDSQNDHDADRKLDQGEAETRLWDAMEKRRIGMLGPAEGGQHFQPMTAFVERDTGQIYFFAYADSDLAALIGAGAPAMFVFQDDDDLYACIEGRLSPDADRSRMDRYWSPMVAAWYPEGKDDPRLTLLRLDCDDAQVWITKAGPVRFAWEVAKANARHERPDLGGQTRLDLH</sequence>
<evidence type="ECO:0000256" key="1">
    <source>
        <dbReference type="SAM" id="MobiDB-lite"/>
    </source>
</evidence>